<gene>
    <name evidence="9" type="ORF">NEMVEDRAFT_v1g214591</name>
</gene>
<evidence type="ECO:0000313" key="9">
    <source>
        <dbReference type="EMBL" id="EDO35040.1"/>
    </source>
</evidence>
<dbReference type="Proteomes" id="UP000001593">
    <property type="component" value="Unassembled WGS sequence"/>
</dbReference>
<organism evidence="9 10">
    <name type="scientific">Nematostella vectensis</name>
    <name type="common">Starlet sea anemone</name>
    <dbReference type="NCBI Taxonomy" id="45351"/>
    <lineage>
        <taxon>Eukaryota</taxon>
        <taxon>Metazoa</taxon>
        <taxon>Cnidaria</taxon>
        <taxon>Anthozoa</taxon>
        <taxon>Hexacorallia</taxon>
        <taxon>Actiniaria</taxon>
        <taxon>Edwardsiidae</taxon>
        <taxon>Nematostella</taxon>
    </lineage>
</organism>
<dbReference type="GO" id="GO:0001868">
    <property type="term" value="P:regulation of complement activation, lectin pathway"/>
    <property type="evidence" value="ECO:0007669"/>
    <property type="project" value="UniProtKB-ARBA"/>
</dbReference>
<dbReference type="Pfam" id="PF22633">
    <property type="entry name" value="F5_F8_type_C_2"/>
    <property type="match status" value="2"/>
</dbReference>
<reference evidence="9 10" key="1">
    <citation type="journal article" date="2007" name="Science">
        <title>Sea anemone genome reveals ancestral eumetazoan gene repertoire and genomic organization.</title>
        <authorList>
            <person name="Putnam N.H."/>
            <person name="Srivastava M."/>
            <person name="Hellsten U."/>
            <person name="Dirks B."/>
            <person name="Chapman J."/>
            <person name="Salamov A."/>
            <person name="Terry A."/>
            <person name="Shapiro H."/>
            <person name="Lindquist E."/>
            <person name="Kapitonov V.V."/>
            <person name="Jurka J."/>
            <person name="Genikhovich G."/>
            <person name="Grigoriev I.V."/>
            <person name="Lucas S.M."/>
            <person name="Steele R.E."/>
            <person name="Finnerty J.R."/>
            <person name="Technau U."/>
            <person name="Martindale M.Q."/>
            <person name="Rokhsar D.S."/>
        </authorList>
    </citation>
    <scope>NUCLEOTIDE SEQUENCE [LARGE SCALE GENOMIC DNA]</scope>
    <source>
        <strain evidence="10">CH2 X CH6</strain>
    </source>
</reference>
<dbReference type="KEGG" id="nve:5506446"/>
<dbReference type="EMBL" id="DS469710">
    <property type="protein sequence ID" value="EDO35040.1"/>
    <property type="molecule type" value="Genomic_DNA"/>
</dbReference>
<dbReference type="Gene3D" id="2.60.120.260">
    <property type="entry name" value="Galactose-binding domain-like"/>
    <property type="match status" value="2"/>
</dbReference>
<evidence type="ECO:0000256" key="2">
    <source>
        <dbReference type="ARBA" id="ARBA00010147"/>
    </source>
</evidence>
<protein>
    <recommendedName>
        <fullName evidence="8">Fucolectin tachylectin-4 pentraxin-1 domain-containing protein</fullName>
    </recommendedName>
</protein>
<keyword evidence="4" id="KW-0479">Metal-binding</keyword>
<evidence type="ECO:0000256" key="1">
    <source>
        <dbReference type="ARBA" id="ARBA00002219"/>
    </source>
</evidence>
<dbReference type="PANTHER" id="PTHR45713">
    <property type="entry name" value="FTP DOMAIN-CONTAINING PROTEIN"/>
    <property type="match status" value="1"/>
</dbReference>
<dbReference type="InParanoid" id="A7SMM0"/>
<comment type="subunit">
    <text evidence="3">Homotrimer.</text>
</comment>
<evidence type="ECO:0000259" key="8">
    <source>
        <dbReference type="SMART" id="SM00607"/>
    </source>
</evidence>
<dbReference type="SUPFAM" id="SSF49785">
    <property type="entry name" value="Galactose-binding domain-like"/>
    <property type="match status" value="2"/>
</dbReference>
<keyword evidence="7" id="KW-1015">Disulfide bond</keyword>
<evidence type="ECO:0000313" key="10">
    <source>
        <dbReference type="Proteomes" id="UP000001593"/>
    </source>
</evidence>
<dbReference type="SMART" id="SM00607">
    <property type="entry name" value="FTP"/>
    <property type="match status" value="1"/>
</dbReference>
<dbReference type="InterPro" id="IPR008979">
    <property type="entry name" value="Galactose-bd-like_sf"/>
</dbReference>
<dbReference type="GO" id="GO:0046872">
    <property type="term" value="F:metal ion binding"/>
    <property type="evidence" value="ECO:0007669"/>
    <property type="project" value="UniProtKB-KW"/>
</dbReference>
<evidence type="ECO:0000256" key="7">
    <source>
        <dbReference type="ARBA" id="ARBA00023157"/>
    </source>
</evidence>
<dbReference type="PhylomeDB" id="A7SMM0"/>
<sequence length="256" mass="28488">MKMLLKEIFAFMMILLGTKILTINGGNIALRQPTASLNIREGTALPGLANDGDKDSKLTSPDNSFRCFASVSDPTHGGWWRVDLGRTYVVDEVFLISRTDCCPNRLAGLEIRVGDSLVNNGIENPMCGRNITTGPIDKPIYCVPGLRGRYVVLYIPGANNRLEICEVMVNRNPTVNHALNQSTSQSSTIFNAYDKRAVDGNLDGRFQQYSCTHTQDKANPWWRVDLGTRQAVSEVFLVNRVENPERLNNVEVRVGE</sequence>
<evidence type="ECO:0000256" key="3">
    <source>
        <dbReference type="ARBA" id="ARBA00011233"/>
    </source>
</evidence>
<accession>A7SMM0</accession>
<dbReference type="PANTHER" id="PTHR45713:SF6">
    <property type="entry name" value="F5_8 TYPE C DOMAIN-CONTAINING PROTEIN"/>
    <property type="match status" value="1"/>
</dbReference>
<evidence type="ECO:0000256" key="6">
    <source>
        <dbReference type="ARBA" id="ARBA00022837"/>
    </source>
</evidence>
<feature type="domain" description="Fucolectin tachylectin-4 pentraxin-1" evidence="8">
    <location>
        <begin position="25"/>
        <end position="176"/>
    </location>
</feature>
<dbReference type="InterPro" id="IPR051941">
    <property type="entry name" value="BG_Antigen-Binding_Lectin"/>
</dbReference>
<name>A7SMM0_NEMVE</name>
<evidence type="ECO:0000256" key="5">
    <source>
        <dbReference type="ARBA" id="ARBA00022734"/>
    </source>
</evidence>
<dbReference type="HOGENOM" id="CLU_1187420_0_0_1"/>
<dbReference type="eggNOG" id="ENOG502QQVA">
    <property type="taxonomic scope" value="Eukaryota"/>
</dbReference>
<dbReference type="GO" id="GO:0042806">
    <property type="term" value="F:fucose binding"/>
    <property type="evidence" value="ECO:0007669"/>
    <property type="project" value="UniProtKB-ARBA"/>
</dbReference>
<keyword evidence="10" id="KW-1185">Reference proteome</keyword>
<dbReference type="GO" id="GO:0010185">
    <property type="term" value="P:regulation of cellular defense response"/>
    <property type="evidence" value="ECO:0007669"/>
    <property type="project" value="UniProtKB-ARBA"/>
</dbReference>
<comment type="function">
    <text evidence="1">Acts as a defensive agent. Recognizes blood group fucosylated oligosaccharides including A, B, H and Lewis B-type antigens. Does not recognize Lewis A antigen and has low affinity for monovalent haptens.</text>
</comment>
<dbReference type="InterPro" id="IPR006585">
    <property type="entry name" value="FTP1"/>
</dbReference>
<keyword evidence="6" id="KW-0106">Calcium</keyword>
<comment type="similarity">
    <text evidence="2">Belongs to the fucolectin family.</text>
</comment>
<dbReference type="OMA" id="FINRIDC"/>
<keyword evidence="5" id="KW-0430">Lectin</keyword>
<evidence type="ECO:0000256" key="4">
    <source>
        <dbReference type="ARBA" id="ARBA00022723"/>
    </source>
</evidence>
<dbReference type="AlphaFoldDB" id="A7SMM0"/>
<proteinExistence type="inferred from homology"/>